<evidence type="ECO:0000256" key="2">
    <source>
        <dbReference type="ARBA" id="ARBA00006966"/>
    </source>
</evidence>
<gene>
    <name evidence="5" type="ORF">Q664_07230</name>
</gene>
<dbReference type="Gene3D" id="3.40.640.10">
    <property type="entry name" value="Type I PLP-dependent aspartate aminotransferase-like (Major domain)"/>
    <property type="match status" value="1"/>
</dbReference>
<organism evidence="5 6">
    <name type="scientific">Archangium violaceum Cb vi76</name>
    <dbReference type="NCBI Taxonomy" id="1406225"/>
    <lineage>
        <taxon>Bacteria</taxon>
        <taxon>Pseudomonadati</taxon>
        <taxon>Myxococcota</taxon>
        <taxon>Myxococcia</taxon>
        <taxon>Myxococcales</taxon>
        <taxon>Cystobacterineae</taxon>
        <taxon>Archangiaceae</taxon>
        <taxon>Archangium</taxon>
    </lineage>
</organism>
<evidence type="ECO:0000256" key="3">
    <source>
        <dbReference type="ARBA" id="ARBA00022898"/>
    </source>
</evidence>
<comment type="similarity">
    <text evidence="2">Belongs to the threonine aldolase family.</text>
</comment>
<dbReference type="PANTHER" id="PTHR48097">
    <property type="entry name" value="L-THREONINE ALDOLASE-RELATED"/>
    <property type="match status" value="1"/>
</dbReference>
<sequence length="344" mass="37551">MNPKRGFASDNNAGIHPTILEAIARANVGHALAYGGDPWTERAVAKFREHLGSHVDVHFVFNGTGANVLGLSTLLKPYHAILCAESAHINVDECGAPEKATGCKLVDIPTPDGKLTPALVEPRIRGLGDQHHVQPRVISISQSTEMGTVYTPEELRALADLAHRHGMYLHMDGARISNAAAALGVPLRAITTDCGVDVLSFGGTKIGLMLGEAVVVFEPKLAPDFRFLRKQGMQLASKMRFVAAQFEALLSDDLWLKSARHANAMAALLAREVSSVPRVRITRATQANGVFATLPRELIPRMQEHAFFYVWDESISEVRWMTSFDTTEEDVRGFVSRLRELVGG</sequence>
<dbReference type="Proteomes" id="UP000028547">
    <property type="component" value="Unassembled WGS sequence"/>
</dbReference>
<dbReference type="AlphaFoldDB" id="A0A084SZ55"/>
<proteinExistence type="inferred from homology"/>
<accession>A0A084SZ55</accession>
<protein>
    <submittedName>
        <fullName evidence="5">Threonine aldolase</fullName>
    </submittedName>
</protein>
<dbReference type="GO" id="GO:0016829">
    <property type="term" value="F:lyase activity"/>
    <property type="evidence" value="ECO:0007669"/>
    <property type="project" value="InterPro"/>
</dbReference>
<evidence type="ECO:0000256" key="1">
    <source>
        <dbReference type="ARBA" id="ARBA00001933"/>
    </source>
</evidence>
<dbReference type="Gene3D" id="3.90.1150.10">
    <property type="entry name" value="Aspartate Aminotransferase, domain 1"/>
    <property type="match status" value="1"/>
</dbReference>
<dbReference type="CDD" id="cd06502">
    <property type="entry name" value="TA_like"/>
    <property type="match status" value="1"/>
</dbReference>
<feature type="domain" description="Aromatic amino acid beta-eliminating lyase/threonine aldolase" evidence="4">
    <location>
        <begin position="7"/>
        <end position="291"/>
    </location>
</feature>
<comment type="cofactor">
    <cofactor evidence="1">
        <name>pyridoxal 5'-phosphate</name>
        <dbReference type="ChEBI" id="CHEBI:597326"/>
    </cofactor>
</comment>
<dbReference type="InterPro" id="IPR015424">
    <property type="entry name" value="PyrdxlP-dep_Trfase"/>
</dbReference>
<dbReference type="InterPro" id="IPR015422">
    <property type="entry name" value="PyrdxlP-dep_Trfase_small"/>
</dbReference>
<evidence type="ECO:0000259" key="4">
    <source>
        <dbReference type="Pfam" id="PF01212"/>
    </source>
</evidence>
<dbReference type="GO" id="GO:0006520">
    <property type="term" value="P:amino acid metabolic process"/>
    <property type="evidence" value="ECO:0007669"/>
    <property type="project" value="InterPro"/>
</dbReference>
<dbReference type="RefSeq" id="WP_043391309.1">
    <property type="nucleotide sequence ID" value="NZ_JPMI01000042.1"/>
</dbReference>
<comment type="caution">
    <text evidence="5">The sequence shown here is derived from an EMBL/GenBank/DDBJ whole genome shotgun (WGS) entry which is preliminary data.</text>
</comment>
<dbReference type="SUPFAM" id="SSF53383">
    <property type="entry name" value="PLP-dependent transferases"/>
    <property type="match status" value="1"/>
</dbReference>
<dbReference type="InterPro" id="IPR015421">
    <property type="entry name" value="PyrdxlP-dep_Trfase_major"/>
</dbReference>
<evidence type="ECO:0000313" key="5">
    <source>
        <dbReference type="EMBL" id="KFA93740.1"/>
    </source>
</evidence>
<evidence type="ECO:0000313" key="6">
    <source>
        <dbReference type="Proteomes" id="UP000028547"/>
    </source>
</evidence>
<name>A0A084SZ55_9BACT</name>
<dbReference type="PANTHER" id="PTHR48097:SF5">
    <property type="entry name" value="LOW SPECIFICITY L-THREONINE ALDOLASE"/>
    <property type="match status" value="1"/>
</dbReference>
<reference evidence="5 6" key="1">
    <citation type="submission" date="2014-07" db="EMBL/GenBank/DDBJ databases">
        <title>Draft Genome Sequence of Gephyronic Acid Producer, Cystobacter violaceus Strain Cb vi76.</title>
        <authorList>
            <person name="Stevens D.C."/>
            <person name="Young J."/>
            <person name="Carmichael R."/>
            <person name="Tan J."/>
            <person name="Taylor R.E."/>
        </authorList>
    </citation>
    <scope>NUCLEOTIDE SEQUENCE [LARGE SCALE GENOMIC DNA]</scope>
    <source>
        <strain evidence="5 6">Cb vi76</strain>
    </source>
</reference>
<keyword evidence="3" id="KW-0663">Pyridoxal phosphate</keyword>
<dbReference type="EMBL" id="JPMI01000042">
    <property type="protein sequence ID" value="KFA93740.1"/>
    <property type="molecule type" value="Genomic_DNA"/>
</dbReference>
<dbReference type="Pfam" id="PF01212">
    <property type="entry name" value="Beta_elim_lyase"/>
    <property type="match status" value="1"/>
</dbReference>
<dbReference type="InterPro" id="IPR001597">
    <property type="entry name" value="ArAA_b-elim_lyase/Thr_aldolase"/>
</dbReference>